<keyword evidence="2" id="KW-1185">Reference proteome</keyword>
<gene>
    <name evidence="1" type="ORF">PUN28_020605</name>
</gene>
<evidence type="ECO:0000313" key="2">
    <source>
        <dbReference type="Proteomes" id="UP001430953"/>
    </source>
</evidence>
<dbReference type="AlphaFoldDB" id="A0AAW2E4R4"/>
<name>A0AAW2E4R4_9HYME</name>
<reference evidence="1 2" key="1">
    <citation type="submission" date="2023-03" db="EMBL/GenBank/DDBJ databases">
        <title>High recombination rates correlate with genetic variation in Cardiocondyla obscurior ants.</title>
        <authorList>
            <person name="Errbii M."/>
        </authorList>
    </citation>
    <scope>NUCLEOTIDE SEQUENCE [LARGE SCALE GENOMIC DNA]</scope>
    <source>
        <strain evidence="1">Alpha-2009</strain>
        <tissue evidence="1">Whole body</tissue>
    </source>
</reference>
<dbReference type="Proteomes" id="UP001430953">
    <property type="component" value="Unassembled WGS sequence"/>
</dbReference>
<evidence type="ECO:0000313" key="1">
    <source>
        <dbReference type="EMBL" id="KAL0098649.1"/>
    </source>
</evidence>
<dbReference type="EMBL" id="JADYXP020000044">
    <property type="protein sequence ID" value="KAL0098649.1"/>
    <property type="molecule type" value="Genomic_DNA"/>
</dbReference>
<protein>
    <submittedName>
        <fullName evidence="1">Uncharacterized protein</fullName>
    </submittedName>
</protein>
<accession>A0AAW2E4R4</accession>
<organism evidence="1 2">
    <name type="scientific">Cardiocondyla obscurior</name>
    <dbReference type="NCBI Taxonomy" id="286306"/>
    <lineage>
        <taxon>Eukaryota</taxon>
        <taxon>Metazoa</taxon>
        <taxon>Ecdysozoa</taxon>
        <taxon>Arthropoda</taxon>
        <taxon>Hexapoda</taxon>
        <taxon>Insecta</taxon>
        <taxon>Pterygota</taxon>
        <taxon>Neoptera</taxon>
        <taxon>Endopterygota</taxon>
        <taxon>Hymenoptera</taxon>
        <taxon>Apocrita</taxon>
        <taxon>Aculeata</taxon>
        <taxon>Formicoidea</taxon>
        <taxon>Formicidae</taxon>
        <taxon>Myrmicinae</taxon>
        <taxon>Cardiocondyla</taxon>
    </lineage>
</organism>
<sequence length="124" mass="14320">MKIKGLRINPNASILNAAQCYVVKFQKYFFLFFGHISASDENKRFRIGHISVSDEDKKLRIGPNAFILNAAHYVVKFQKYFRFLYISASDENKRLRIGSNPFILNAAQCYVAISQFLMKIKSSE</sequence>
<proteinExistence type="predicted"/>
<comment type="caution">
    <text evidence="1">The sequence shown here is derived from an EMBL/GenBank/DDBJ whole genome shotgun (WGS) entry which is preliminary data.</text>
</comment>